<comment type="caution">
    <text evidence="1">The sequence shown here is derived from an EMBL/GenBank/DDBJ whole genome shotgun (WGS) entry which is preliminary data.</text>
</comment>
<proteinExistence type="predicted"/>
<evidence type="ECO:0000313" key="1">
    <source>
        <dbReference type="EMBL" id="MBA4542042.1"/>
    </source>
</evidence>
<dbReference type="Proteomes" id="UP000530514">
    <property type="component" value="Unassembled WGS sequence"/>
</dbReference>
<evidence type="ECO:0000313" key="2">
    <source>
        <dbReference type="Proteomes" id="UP000530514"/>
    </source>
</evidence>
<protein>
    <submittedName>
        <fullName evidence="1">Uncharacterized protein</fullName>
    </submittedName>
</protein>
<gene>
    <name evidence="1" type="ORF">H1164_03885</name>
</gene>
<dbReference type="EMBL" id="JACEIP010000004">
    <property type="protein sequence ID" value="MBA4542042.1"/>
    <property type="molecule type" value="Genomic_DNA"/>
</dbReference>
<keyword evidence="2" id="KW-1185">Reference proteome</keyword>
<dbReference type="RefSeq" id="WP_033099443.1">
    <property type="nucleotide sequence ID" value="NZ_JACEIP010000004.1"/>
</dbReference>
<sequence length="79" mass="8951">MNGAFTFVIKDAISRPNGEHSLIFEVRDSKEMSAEAVVIGLLDHIEKIFGEFDGTIMAVFNRTCERWIAIWTYQSIAGR</sequence>
<reference evidence="1 2" key="1">
    <citation type="submission" date="2020-07" db="EMBL/GenBank/DDBJ databases">
        <authorList>
            <person name="Feng H."/>
        </authorList>
    </citation>
    <scope>NUCLEOTIDE SEQUENCE [LARGE SCALE GENOMIC DNA]</scope>
    <source>
        <strain evidence="2">s-11</strain>
    </source>
</reference>
<organism evidence="1 2">
    <name type="scientific">Thermoactinomyces daqus</name>
    <dbReference type="NCBI Taxonomy" id="1329516"/>
    <lineage>
        <taxon>Bacteria</taxon>
        <taxon>Bacillati</taxon>
        <taxon>Bacillota</taxon>
        <taxon>Bacilli</taxon>
        <taxon>Bacillales</taxon>
        <taxon>Thermoactinomycetaceae</taxon>
        <taxon>Thermoactinomyces</taxon>
    </lineage>
</organism>
<name>A0A7W1X8I5_9BACL</name>
<accession>A0A7W1X8I5</accession>
<dbReference type="AlphaFoldDB" id="A0A7W1X8I5"/>